<accession>A0ABR5MHT3</accession>
<dbReference type="PANTHER" id="PTHR33755">
    <property type="entry name" value="TOXIN PARE1-RELATED"/>
    <property type="match status" value="1"/>
</dbReference>
<evidence type="ECO:0000313" key="4">
    <source>
        <dbReference type="Proteomes" id="UP000037854"/>
    </source>
</evidence>
<dbReference type="Proteomes" id="UP000037854">
    <property type="component" value="Unassembled WGS sequence"/>
</dbReference>
<evidence type="ECO:0000256" key="1">
    <source>
        <dbReference type="ARBA" id="ARBA00006226"/>
    </source>
</evidence>
<evidence type="ECO:0000256" key="2">
    <source>
        <dbReference type="ARBA" id="ARBA00022649"/>
    </source>
</evidence>
<evidence type="ECO:0000313" key="3">
    <source>
        <dbReference type="EMBL" id="KPH73567.1"/>
    </source>
</evidence>
<dbReference type="EMBL" id="LGTK01000043">
    <property type="protein sequence ID" value="KPH73567.1"/>
    <property type="molecule type" value="Genomic_DNA"/>
</dbReference>
<keyword evidence="2" id="KW-1277">Toxin-antitoxin system</keyword>
<comment type="caution">
    <text evidence="3">The sequence shown here is derived from an EMBL/GenBank/DDBJ whole genome shotgun (WGS) entry which is preliminary data.</text>
</comment>
<organism evidence="3 4">
    <name type="scientific">Oceanobacillus caeni</name>
    <dbReference type="NCBI Taxonomy" id="405946"/>
    <lineage>
        <taxon>Bacteria</taxon>
        <taxon>Bacillati</taxon>
        <taxon>Bacillota</taxon>
        <taxon>Bacilli</taxon>
        <taxon>Bacillales</taxon>
        <taxon>Bacillaceae</taxon>
        <taxon>Oceanobacillus</taxon>
    </lineage>
</organism>
<keyword evidence="4" id="KW-1185">Reference proteome</keyword>
<proteinExistence type="inferred from homology"/>
<reference evidence="3 4" key="1">
    <citation type="submission" date="2015-07" db="EMBL/GenBank/DDBJ databases">
        <title>High-quality draft genome sequence of Oceanobacillus caeni HM6, a bacillus isolated from a human feces.</title>
        <authorList>
            <person name="Kumar J."/>
            <person name="Verma M.K."/>
            <person name="Pandey R."/>
            <person name="Bhambi M."/>
            <person name="Chauhan N."/>
        </authorList>
    </citation>
    <scope>NUCLEOTIDE SEQUENCE [LARGE SCALE GENOMIC DNA]</scope>
    <source>
        <strain evidence="3 4">HM6</strain>
    </source>
</reference>
<dbReference type="Pfam" id="PF05016">
    <property type="entry name" value="ParE_toxin"/>
    <property type="match status" value="1"/>
</dbReference>
<name>A0ABR5MHT3_9BACI</name>
<protein>
    <submittedName>
        <fullName evidence="3">Plasmid stabilization protein</fullName>
    </submittedName>
</protein>
<dbReference type="Gene3D" id="3.30.2310.20">
    <property type="entry name" value="RelE-like"/>
    <property type="match status" value="1"/>
</dbReference>
<sequence>MIFEDIISYISMDSEENARLFVSRIIDSVETMALFPYSGRIVPELNNELIKEKVFNNYRIIYRIKDNVMEVARVLHSARELPELG</sequence>
<dbReference type="InterPro" id="IPR051803">
    <property type="entry name" value="TA_system_RelE-like_toxin"/>
</dbReference>
<gene>
    <name evidence="3" type="ORF">AFL42_11920</name>
</gene>
<dbReference type="PANTHER" id="PTHR33755:SF5">
    <property type="entry name" value="TYPE II TOXIN-ANTITOXIN SYSTEM RELE_PARE FAMILY TOXIN"/>
    <property type="match status" value="1"/>
</dbReference>
<dbReference type="RefSeq" id="WP_047185507.1">
    <property type="nucleotide sequence ID" value="NZ_JAHHXM010000021.1"/>
</dbReference>
<dbReference type="InterPro" id="IPR007712">
    <property type="entry name" value="RelE/ParE_toxin"/>
</dbReference>
<comment type="similarity">
    <text evidence="1">Belongs to the RelE toxin family.</text>
</comment>
<dbReference type="InterPro" id="IPR035093">
    <property type="entry name" value="RelE/ParE_toxin_dom_sf"/>
</dbReference>